<evidence type="ECO:0000313" key="1">
    <source>
        <dbReference type="EMBL" id="KAK7339528.1"/>
    </source>
</evidence>
<sequence length="80" mass="8987">MELMDPAAEMVDKAVVVLANLVIIPQREDTNWLGDEIHLMVQVIELDSARGKENATITLLHMTFGRDTGDDVKVQHLEMD</sequence>
<name>A0AAN9QQB8_CANGL</name>
<organism evidence="1 2">
    <name type="scientific">Canavalia gladiata</name>
    <name type="common">Sword bean</name>
    <name type="synonym">Dolichos gladiatus</name>
    <dbReference type="NCBI Taxonomy" id="3824"/>
    <lineage>
        <taxon>Eukaryota</taxon>
        <taxon>Viridiplantae</taxon>
        <taxon>Streptophyta</taxon>
        <taxon>Embryophyta</taxon>
        <taxon>Tracheophyta</taxon>
        <taxon>Spermatophyta</taxon>
        <taxon>Magnoliopsida</taxon>
        <taxon>eudicotyledons</taxon>
        <taxon>Gunneridae</taxon>
        <taxon>Pentapetalae</taxon>
        <taxon>rosids</taxon>
        <taxon>fabids</taxon>
        <taxon>Fabales</taxon>
        <taxon>Fabaceae</taxon>
        <taxon>Papilionoideae</taxon>
        <taxon>50 kb inversion clade</taxon>
        <taxon>NPAAA clade</taxon>
        <taxon>indigoferoid/millettioid clade</taxon>
        <taxon>Phaseoleae</taxon>
        <taxon>Canavalia</taxon>
    </lineage>
</organism>
<proteinExistence type="predicted"/>
<accession>A0AAN9QQB8</accession>
<evidence type="ECO:0000313" key="2">
    <source>
        <dbReference type="Proteomes" id="UP001367508"/>
    </source>
</evidence>
<gene>
    <name evidence="1" type="ORF">VNO77_20200</name>
</gene>
<comment type="caution">
    <text evidence="1">The sequence shown here is derived from an EMBL/GenBank/DDBJ whole genome shotgun (WGS) entry which is preliminary data.</text>
</comment>
<dbReference type="EMBL" id="JAYMYQ010000004">
    <property type="protein sequence ID" value="KAK7339528.1"/>
    <property type="molecule type" value="Genomic_DNA"/>
</dbReference>
<reference evidence="1 2" key="1">
    <citation type="submission" date="2024-01" db="EMBL/GenBank/DDBJ databases">
        <title>The genomes of 5 underutilized Papilionoideae crops provide insights into root nodulation and disease resistanc.</title>
        <authorList>
            <person name="Jiang F."/>
        </authorList>
    </citation>
    <scope>NUCLEOTIDE SEQUENCE [LARGE SCALE GENOMIC DNA]</scope>
    <source>
        <strain evidence="1">LVBAO_FW01</strain>
        <tissue evidence="1">Leaves</tissue>
    </source>
</reference>
<dbReference type="AlphaFoldDB" id="A0AAN9QQB8"/>
<protein>
    <submittedName>
        <fullName evidence="1">Uncharacterized protein</fullName>
    </submittedName>
</protein>
<dbReference type="Proteomes" id="UP001367508">
    <property type="component" value="Unassembled WGS sequence"/>
</dbReference>
<keyword evidence="2" id="KW-1185">Reference proteome</keyword>